<feature type="signal peptide" evidence="5">
    <location>
        <begin position="1"/>
        <end position="21"/>
    </location>
</feature>
<evidence type="ECO:0000256" key="3">
    <source>
        <dbReference type="ARBA" id="ARBA00022729"/>
    </source>
</evidence>
<dbReference type="EMBL" id="HG996471">
    <property type="protein sequence ID" value="CAG1847189.1"/>
    <property type="molecule type" value="Genomic_DNA"/>
</dbReference>
<dbReference type="AlphaFoldDB" id="A0A804JJ97"/>
<proteinExistence type="inferred from homology"/>
<dbReference type="InterPro" id="IPR008801">
    <property type="entry name" value="RALF"/>
</dbReference>
<dbReference type="KEGG" id="mus:103974519"/>
<dbReference type="PANTHER" id="PTHR33136:SF89">
    <property type="entry name" value="PROTEIN RALF-LIKE 19"/>
    <property type="match status" value="1"/>
</dbReference>
<dbReference type="GO" id="GO:0005179">
    <property type="term" value="F:hormone activity"/>
    <property type="evidence" value="ECO:0007669"/>
    <property type="project" value="UniProtKB-KW"/>
</dbReference>
<keyword evidence="4" id="KW-1015">Disulfide bond</keyword>
<organism evidence="7 8">
    <name type="scientific">Musa acuminata subsp. malaccensis</name>
    <name type="common">Wild banana</name>
    <name type="synonym">Musa malaccensis</name>
    <dbReference type="NCBI Taxonomy" id="214687"/>
    <lineage>
        <taxon>Eukaryota</taxon>
        <taxon>Viridiplantae</taxon>
        <taxon>Streptophyta</taxon>
        <taxon>Embryophyta</taxon>
        <taxon>Tracheophyta</taxon>
        <taxon>Spermatophyta</taxon>
        <taxon>Magnoliopsida</taxon>
        <taxon>Liliopsida</taxon>
        <taxon>Zingiberales</taxon>
        <taxon>Musaceae</taxon>
        <taxon>Musa</taxon>
    </lineage>
</organism>
<dbReference type="OMA" id="SITKCAR"/>
<sequence>MALRLAFLSFLLVMAIVAAGATYAGDEWGMARLASEGGGLTACDGREGECVGDEEEMTMESVSARRSLASRTKFVSYGALTKNRVPCNRRGQSYYNCHRQKKVNPYRRGCSSITKCARILQ</sequence>
<dbReference type="Gramene" id="Ma06_t22700.1">
    <property type="protein sequence ID" value="Ma06_p22700.1"/>
    <property type="gene ID" value="Ma06_g22700"/>
</dbReference>
<dbReference type="Pfam" id="PF05498">
    <property type="entry name" value="RALF"/>
    <property type="match status" value="1"/>
</dbReference>
<comment type="similarity">
    <text evidence="1">Belongs to the plant rapid alkalinization factor (RALF) family.</text>
</comment>
<evidence type="ECO:0000256" key="5">
    <source>
        <dbReference type="SAM" id="SignalP"/>
    </source>
</evidence>
<dbReference type="EnsemblPlants" id="Ma06_t22700.1">
    <property type="protein sequence ID" value="Ma06_p22700.1"/>
    <property type="gene ID" value="Ma06_g22700"/>
</dbReference>
<dbReference type="PANTHER" id="PTHR33136">
    <property type="entry name" value="RAPID ALKALINIZATION FACTOR-LIKE"/>
    <property type="match status" value="1"/>
</dbReference>
<accession>A0A804JJ97</accession>
<feature type="chain" id="PRO_5036219956" evidence="5">
    <location>
        <begin position="22"/>
        <end position="121"/>
    </location>
</feature>
<reference evidence="7" key="2">
    <citation type="submission" date="2021-05" db="UniProtKB">
        <authorList>
            <consortium name="EnsemblPlants"/>
        </authorList>
    </citation>
    <scope>IDENTIFICATION</scope>
    <source>
        <strain evidence="7">subsp. malaccensis</strain>
    </source>
</reference>
<gene>
    <name evidence="6" type="ORF">GSMUA_169840.1</name>
</gene>
<dbReference type="OrthoDB" id="1863600at2759"/>
<evidence type="ECO:0000256" key="2">
    <source>
        <dbReference type="ARBA" id="ARBA00022702"/>
    </source>
</evidence>
<protein>
    <submittedName>
        <fullName evidence="6">(wild Malaysian banana) hypothetical protein</fullName>
    </submittedName>
</protein>
<reference evidence="6" key="1">
    <citation type="submission" date="2021-03" db="EMBL/GenBank/DDBJ databases">
        <authorList>
            <consortium name="Genoscope - CEA"/>
            <person name="William W."/>
        </authorList>
    </citation>
    <scope>NUCLEOTIDE SEQUENCE</scope>
    <source>
        <strain evidence="6">Doubled-haploid Pahang</strain>
    </source>
</reference>
<keyword evidence="2" id="KW-0372">Hormone</keyword>
<keyword evidence="8" id="KW-1185">Reference proteome</keyword>
<dbReference type="Proteomes" id="UP000012960">
    <property type="component" value="Unplaced"/>
</dbReference>
<keyword evidence="3 5" id="KW-0732">Signal</keyword>
<evidence type="ECO:0000313" key="6">
    <source>
        <dbReference type="EMBL" id="CAG1847189.1"/>
    </source>
</evidence>
<evidence type="ECO:0000313" key="7">
    <source>
        <dbReference type="EnsemblPlants" id="Ma06_p22700.1"/>
    </source>
</evidence>
<evidence type="ECO:0000313" key="8">
    <source>
        <dbReference type="Proteomes" id="UP000012960"/>
    </source>
</evidence>
<name>A0A804JJ97_MUSAM</name>
<dbReference type="GO" id="GO:0019722">
    <property type="term" value="P:calcium-mediated signaling"/>
    <property type="evidence" value="ECO:0000318"/>
    <property type="project" value="GO_Central"/>
</dbReference>
<evidence type="ECO:0000256" key="1">
    <source>
        <dbReference type="ARBA" id="ARBA00009178"/>
    </source>
</evidence>
<dbReference type="InParanoid" id="A0A804JJ97"/>
<evidence type="ECO:0000256" key="4">
    <source>
        <dbReference type="ARBA" id="ARBA00023157"/>
    </source>
</evidence>